<keyword evidence="3" id="KW-1185">Reference proteome</keyword>
<keyword evidence="1" id="KW-1133">Transmembrane helix</keyword>
<feature type="transmembrane region" description="Helical" evidence="1">
    <location>
        <begin position="68"/>
        <end position="88"/>
    </location>
</feature>
<evidence type="ECO:0008006" key="4">
    <source>
        <dbReference type="Google" id="ProtNLM"/>
    </source>
</evidence>
<proteinExistence type="predicted"/>
<organism evidence="2 3">
    <name type="scientific">Salibacterium lacus</name>
    <dbReference type="NCBI Taxonomy" id="1898109"/>
    <lineage>
        <taxon>Bacteria</taxon>
        <taxon>Bacillati</taxon>
        <taxon>Bacillota</taxon>
        <taxon>Bacilli</taxon>
        <taxon>Bacillales</taxon>
        <taxon>Bacillaceae</taxon>
    </lineage>
</organism>
<reference evidence="3" key="1">
    <citation type="journal article" date="2019" name="Int. J. Syst. Evol. Microbiol.">
        <title>The Global Catalogue of Microorganisms (GCM) 10K type strain sequencing project: providing services to taxonomists for standard genome sequencing and annotation.</title>
        <authorList>
            <consortium name="The Broad Institute Genomics Platform"/>
            <consortium name="The Broad Institute Genome Sequencing Center for Infectious Disease"/>
            <person name="Wu L."/>
            <person name="Ma J."/>
        </authorList>
    </citation>
    <scope>NUCLEOTIDE SEQUENCE [LARGE SCALE GENOMIC DNA]</scope>
    <source>
        <strain evidence="3">KCTC 33792</strain>
    </source>
</reference>
<feature type="transmembrane region" description="Helical" evidence="1">
    <location>
        <begin position="95"/>
        <end position="112"/>
    </location>
</feature>
<feature type="transmembrane region" description="Helical" evidence="1">
    <location>
        <begin position="6"/>
        <end position="24"/>
    </location>
</feature>
<feature type="transmembrane region" description="Helical" evidence="1">
    <location>
        <begin position="36"/>
        <end position="56"/>
    </location>
</feature>
<dbReference type="RefSeq" id="WP_380713927.1">
    <property type="nucleotide sequence ID" value="NZ_JBHUML010000005.1"/>
</dbReference>
<gene>
    <name evidence="2" type="ORF">ACFSUB_14235</name>
</gene>
<accession>A0ABW5T4A5</accession>
<sequence>MGITVVLGVMAVVYEILGRMMIGKERRKIKETSGKMIYLTGIGIIAAVGIVIVFTVLQSEPGRESPGFWTGFLTVLLLYQAVMEQIFLRDARYPVTTLLTLVLGLVCILLFVL</sequence>
<dbReference type="Proteomes" id="UP001597520">
    <property type="component" value="Unassembled WGS sequence"/>
</dbReference>
<keyword evidence="1" id="KW-0472">Membrane</keyword>
<keyword evidence="1" id="KW-0812">Transmembrane</keyword>
<dbReference type="EMBL" id="JBHUML010000005">
    <property type="protein sequence ID" value="MFD2706621.1"/>
    <property type="molecule type" value="Genomic_DNA"/>
</dbReference>
<name>A0ABW5T4A5_9BACI</name>
<protein>
    <recommendedName>
        <fullName evidence="4">DUF4181 domain-containing protein</fullName>
    </recommendedName>
</protein>
<evidence type="ECO:0000313" key="3">
    <source>
        <dbReference type="Proteomes" id="UP001597520"/>
    </source>
</evidence>
<comment type="caution">
    <text evidence="2">The sequence shown here is derived from an EMBL/GenBank/DDBJ whole genome shotgun (WGS) entry which is preliminary data.</text>
</comment>
<evidence type="ECO:0000256" key="1">
    <source>
        <dbReference type="SAM" id="Phobius"/>
    </source>
</evidence>
<evidence type="ECO:0000313" key="2">
    <source>
        <dbReference type="EMBL" id="MFD2706621.1"/>
    </source>
</evidence>